<reference evidence="2" key="1">
    <citation type="journal article" date="2015" name="Nature">
        <title>Complex archaea that bridge the gap between prokaryotes and eukaryotes.</title>
        <authorList>
            <person name="Spang A."/>
            <person name="Saw J.H."/>
            <person name="Jorgensen S.L."/>
            <person name="Zaremba-Niedzwiedzka K."/>
            <person name="Martijn J."/>
            <person name="Lind A.E."/>
            <person name="van Eijk R."/>
            <person name="Schleper C."/>
            <person name="Guy L."/>
            <person name="Ettema T.J."/>
        </authorList>
    </citation>
    <scope>NUCLEOTIDE SEQUENCE</scope>
</reference>
<evidence type="ECO:0000313" key="2">
    <source>
        <dbReference type="EMBL" id="KKN57221.1"/>
    </source>
</evidence>
<accession>A0A0F9U7H4</accession>
<dbReference type="InterPro" id="IPR001789">
    <property type="entry name" value="Sig_transdc_resp-reg_receiver"/>
</dbReference>
<dbReference type="PANTHER" id="PTHR43228:SF1">
    <property type="entry name" value="TWO-COMPONENT RESPONSE REGULATOR ARR22"/>
    <property type="match status" value="1"/>
</dbReference>
<evidence type="ECO:0000259" key="1">
    <source>
        <dbReference type="PROSITE" id="PS50110"/>
    </source>
</evidence>
<dbReference type="InterPro" id="IPR011006">
    <property type="entry name" value="CheY-like_superfamily"/>
</dbReference>
<dbReference type="EMBL" id="LAZR01000813">
    <property type="protein sequence ID" value="KKN57221.1"/>
    <property type="molecule type" value="Genomic_DNA"/>
</dbReference>
<dbReference type="PANTHER" id="PTHR43228">
    <property type="entry name" value="TWO-COMPONENT RESPONSE REGULATOR"/>
    <property type="match status" value="1"/>
</dbReference>
<dbReference type="PROSITE" id="PS50110">
    <property type="entry name" value="RESPONSE_REGULATORY"/>
    <property type="match status" value="1"/>
</dbReference>
<dbReference type="SUPFAM" id="SSF52172">
    <property type="entry name" value="CheY-like"/>
    <property type="match status" value="1"/>
</dbReference>
<name>A0A0F9U7H4_9ZZZZ</name>
<sequence>MKYLGEKKKSILVVDDIPFTRNSLKELINKTDYAEVLAEASNGMDAINLYKELKPDLVIMDILMSDMGGIVAIEEIIKIDRKAVILAVSGLDKSNLIELAHEKGAKAFIKKPYKIDSFLKKIKELLTNSEI</sequence>
<organism evidence="2">
    <name type="scientific">marine sediment metagenome</name>
    <dbReference type="NCBI Taxonomy" id="412755"/>
    <lineage>
        <taxon>unclassified sequences</taxon>
        <taxon>metagenomes</taxon>
        <taxon>ecological metagenomes</taxon>
    </lineage>
</organism>
<dbReference type="Pfam" id="PF00072">
    <property type="entry name" value="Response_reg"/>
    <property type="match status" value="1"/>
</dbReference>
<comment type="caution">
    <text evidence="2">The sequence shown here is derived from an EMBL/GenBank/DDBJ whole genome shotgun (WGS) entry which is preliminary data.</text>
</comment>
<dbReference type="AlphaFoldDB" id="A0A0F9U7H4"/>
<protein>
    <recommendedName>
        <fullName evidence="1">Response regulatory domain-containing protein</fullName>
    </recommendedName>
</protein>
<dbReference type="Gene3D" id="3.40.50.2300">
    <property type="match status" value="1"/>
</dbReference>
<feature type="domain" description="Response regulatory" evidence="1">
    <location>
        <begin position="10"/>
        <end position="126"/>
    </location>
</feature>
<dbReference type="InterPro" id="IPR052048">
    <property type="entry name" value="ST_Response_Regulator"/>
</dbReference>
<dbReference type="GO" id="GO:0000160">
    <property type="term" value="P:phosphorelay signal transduction system"/>
    <property type="evidence" value="ECO:0007669"/>
    <property type="project" value="InterPro"/>
</dbReference>
<proteinExistence type="predicted"/>
<dbReference type="SMART" id="SM00448">
    <property type="entry name" value="REC"/>
    <property type="match status" value="1"/>
</dbReference>
<gene>
    <name evidence="2" type="ORF">LCGC14_0564340</name>
</gene>